<dbReference type="EMBL" id="LRQG01000221">
    <property type="protein sequence ID" value="KXA33532.1"/>
    <property type="molecule type" value="Genomic_DNA"/>
</dbReference>
<reference evidence="2" key="1">
    <citation type="submission" date="2016-01" db="EMBL/GenBank/DDBJ databases">
        <authorList>
            <person name="Mitreva M."/>
            <person name="Pepin K.H."/>
            <person name="Mihindukulasuriya K.A."/>
            <person name="Fulton R."/>
            <person name="Fronick C."/>
            <person name="O'Laughlin M."/>
            <person name="Miner T."/>
            <person name="Herter B."/>
            <person name="Rosa B.A."/>
            <person name="Cordes M."/>
            <person name="Tomlinson C."/>
            <person name="Wollam A."/>
            <person name="Palsikar V.B."/>
            <person name="Mardis E.R."/>
            <person name="Wilson R.K."/>
        </authorList>
    </citation>
    <scope>NUCLEOTIDE SEQUENCE [LARGE SCALE GENOMIC DNA]</scope>
    <source>
        <strain evidence="2">MJR7716</strain>
    </source>
</reference>
<name>A0A133PVV5_9BACT</name>
<dbReference type="PATRIC" id="fig|28128.5.peg.2476"/>
<keyword evidence="2" id="KW-1185">Reference proteome</keyword>
<evidence type="ECO:0000313" key="1">
    <source>
        <dbReference type="EMBL" id="KXA33532.1"/>
    </source>
</evidence>
<proteinExistence type="predicted"/>
<gene>
    <name evidence="1" type="ORF">HMPREF3226_02405</name>
</gene>
<dbReference type="Proteomes" id="UP000070533">
    <property type="component" value="Unassembled WGS sequence"/>
</dbReference>
<dbReference type="AlphaFoldDB" id="A0A133PVV5"/>
<evidence type="ECO:0000313" key="2">
    <source>
        <dbReference type="Proteomes" id="UP000070533"/>
    </source>
</evidence>
<sequence length="52" mass="6000">MKNAGYHALHSLFNTVLCSCMKLDFRFVPHGTTLNLASFCYPFNEKNLNYLN</sequence>
<protein>
    <submittedName>
        <fullName evidence="1">Uncharacterized protein</fullName>
    </submittedName>
</protein>
<organism evidence="1 2">
    <name type="scientific">Prevotella corporis</name>
    <dbReference type="NCBI Taxonomy" id="28128"/>
    <lineage>
        <taxon>Bacteria</taxon>
        <taxon>Pseudomonadati</taxon>
        <taxon>Bacteroidota</taxon>
        <taxon>Bacteroidia</taxon>
        <taxon>Bacteroidales</taxon>
        <taxon>Prevotellaceae</taxon>
        <taxon>Prevotella</taxon>
    </lineage>
</organism>
<comment type="caution">
    <text evidence="1">The sequence shown here is derived from an EMBL/GenBank/DDBJ whole genome shotgun (WGS) entry which is preliminary data.</text>
</comment>
<dbReference type="PROSITE" id="PS51257">
    <property type="entry name" value="PROKAR_LIPOPROTEIN"/>
    <property type="match status" value="1"/>
</dbReference>
<dbReference type="STRING" id="28128.HMPREF3226_02405"/>
<accession>A0A133PVV5</accession>